<proteinExistence type="inferred from homology"/>
<comment type="subcellular location">
    <subcellularLocation>
        <location evidence="3">Cytoplasm</location>
    </subcellularLocation>
</comment>
<comment type="function">
    <text evidence="3">NAD-dependent lysine deacetylase and desuccinylase that specifically removes acetyl and succinyl groups on target proteins. Modulates the activities of several proteins which are inactive in their acylated form.</text>
</comment>
<dbReference type="Pfam" id="PF02146">
    <property type="entry name" value="SIR2"/>
    <property type="match status" value="1"/>
</dbReference>
<dbReference type="InterPro" id="IPR029035">
    <property type="entry name" value="DHS-like_NAD/FAD-binding_dom"/>
</dbReference>
<evidence type="ECO:0000256" key="2">
    <source>
        <dbReference type="ARBA" id="ARBA00023027"/>
    </source>
</evidence>
<comment type="caution">
    <text evidence="3 4">Lacks conserved residue(s) required for the propagation of feature annotation.</text>
</comment>
<feature type="binding site" evidence="3">
    <location>
        <begin position="93"/>
        <end position="96"/>
    </location>
    <ligand>
        <name>NAD(+)</name>
        <dbReference type="ChEBI" id="CHEBI:57540"/>
    </ligand>
</feature>
<reference evidence="7" key="1">
    <citation type="submission" date="2023-07" db="EMBL/GenBank/DDBJ databases">
        <title>Study on multiphase classification of strain Alteromonas salexigens isolated from the Yellow Sea.</title>
        <authorList>
            <person name="Sun L."/>
        </authorList>
    </citation>
    <scope>NUCLEOTIDE SEQUENCE [LARGE SCALE GENOMIC DNA]</scope>
    <source>
        <strain evidence="7">ASW11-19</strain>
    </source>
</reference>
<feature type="binding site" evidence="3">
    <location>
        <begin position="204"/>
        <end position="206"/>
    </location>
    <ligand>
        <name>NAD(+)</name>
        <dbReference type="ChEBI" id="CHEBI:57540"/>
    </ligand>
</feature>
<dbReference type="InterPro" id="IPR003000">
    <property type="entry name" value="Sirtuin"/>
</dbReference>
<protein>
    <recommendedName>
        <fullName evidence="3">NAD-dependent protein deacylase</fullName>
        <ecNumber evidence="3">2.3.1.286</ecNumber>
    </recommendedName>
    <alternativeName>
        <fullName evidence="3">Regulatory protein SIR2 homolog</fullName>
    </alternativeName>
</protein>
<gene>
    <name evidence="3 6" type="primary">cobB</name>
    <name evidence="6" type="ORF">OCL06_05825</name>
</gene>
<evidence type="ECO:0000313" key="7">
    <source>
        <dbReference type="Proteomes" id="UP001209257"/>
    </source>
</evidence>
<comment type="caution">
    <text evidence="6">The sequence shown here is derived from an EMBL/GenBank/DDBJ whole genome shotgun (WGS) entry which is preliminary data.</text>
</comment>
<dbReference type="PANTHER" id="PTHR11085:SF4">
    <property type="entry name" value="NAD-DEPENDENT PROTEIN DEACYLASE"/>
    <property type="match status" value="1"/>
</dbReference>
<accession>A0ABT2VM19</accession>
<evidence type="ECO:0000256" key="3">
    <source>
        <dbReference type="HAMAP-Rule" id="MF_01121"/>
    </source>
</evidence>
<feature type="active site" description="Proton acceptor" evidence="3">
    <location>
        <position position="111"/>
    </location>
</feature>
<dbReference type="PANTHER" id="PTHR11085">
    <property type="entry name" value="NAD-DEPENDENT PROTEIN DEACYLASE SIRTUIN-5, MITOCHONDRIAL-RELATED"/>
    <property type="match status" value="1"/>
</dbReference>
<dbReference type="InterPro" id="IPR027546">
    <property type="entry name" value="Sirtuin_class_III"/>
</dbReference>
<dbReference type="InterPro" id="IPR026591">
    <property type="entry name" value="Sirtuin_cat_small_dom_sf"/>
</dbReference>
<dbReference type="EMBL" id="JAOTJC010000006">
    <property type="protein sequence ID" value="MCU7554109.1"/>
    <property type="molecule type" value="Genomic_DNA"/>
</dbReference>
<feature type="binding site" evidence="3">
    <location>
        <position position="119"/>
    </location>
    <ligand>
        <name>Zn(2+)</name>
        <dbReference type="ChEBI" id="CHEBI:29105"/>
    </ligand>
</feature>
<dbReference type="HAMAP" id="MF_01121">
    <property type="entry name" value="Sirtuin_ClassIII"/>
    <property type="match status" value="1"/>
</dbReference>
<comment type="cofactor">
    <cofactor evidence="3">
        <name>Zn(2+)</name>
        <dbReference type="ChEBI" id="CHEBI:29105"/>
    </cofactor>
    <text evidence="3">Binds 1 zinc ion per subunit.</text>
</comment>
<keyword evidence="3" id="KW-0479">Metal-binding</keyword>
<organism evidence="6 7">
    <name type="scientific">Alteromonas salexigens</name>
    <dbReference type="NCBI Taxonomy" id="2982530"/>
    <lineage>
        <taxon>Bacteria</taxon>
        <taxon>Pseudomonadati</taxon>
        <taxon>Pseudomonadota</taxon>
        <taxon>Gammaproteobacteria</taxon>
        <taxon>Alteromonadales</taxon>
        <taxon>Alteromonadaceae</taxon>
        <taxon>Alteromonas/Salinimonas group</taxon>
        <taxon>Alteromonas</taxon>
    </lineage>
</organism>
<evidence type="ECO:0000256" key="1">
    <source>
        <dbReference type="ARBA" id="ARBA00022679"/>
    </source>
</evidence>
<comment type="similarity">
    <text evidence="3">Belongs to the sirtuin family. Class III subfamily.</text>
</comment>
<dbReference type="Gene3D" id="3.30.1600.10">
    <property type="entry name" value="SIR2/SIRT2 'Small Domain"/>
    <property type="match status" value="1"/>
</dbReference>
<dbReference type="GO" id="GO:0016746">
    <property type="term" value="F:acyltransferase activity"/>
    <property type="evidence" value="ECO:0007669"/>
    <property type="project" value="UniProtKB-KW"/>
</dbReference>
<evidence type="ECO:0000256" key="4">
    <source>
        <dbReference type="PROSITE-ProRule" id="PRU00236"/>
    </source>
</evidence>
<dbReference type="SUPFAM" id="SSF52467">
    <property type="entry name" value="DHS-like NAD/FAD-binding domain"/>
    <property type="match status" value="1"/>
</dbReference>
<dbReference type="Proteomes" id="UP001209257">
    <property type="component" value="Unassembled WGS sequence"/>
</dbReference>
<evidence type="ECO:0000259" key="5">
    <source>
        <dbReference type="PROSITE" id="PS50305"/>
    </source>
</evidence>
<feature type="binding site" evidence="3">
    <location>
        <position position="138"/>
    </location>
    <ligand>
        <name>Zn(2+)</name>
        <dbReference type="ChEBI" id="CHEBI:29105"/>
    </ligand>
</feature>
<dbReference type="InterPro" id="IPR026590">
    <property type="entry name" value="Ssirtuin_cat_dom"/>
</dbReference>
<keyword evidence="1 6" id="KW-0808">Transferase</keyword>
<keyword evidence="7" id="KW-1185">Reference proteome</keyword>
<dbReference type="CDD" id="cd01412">
    <property type="entry name" value="SIRT5_Af1_CobB"/>
    <property type="match status" value="1"/>
</dbReference>
<feature type="binding site" evidence="3">
    <location>
        <position position="56"/>
    </location>
    <ligand>
        <name>substrate</name>
    </ligand>
</feature>
<dbReference type="EC" id="2.3.1.286" evidence="3"/>
<dbReference type="NCBIfam" id="NF001755">
    <property type="entry name" value="PRK00481.1-5"/>
    <property type="match status" value="1"/>
</dbReference>
<dbReference type="PROSITE" id="PS50305">
    <property type="entry name" value="SIRTUIN"/>
    <property type="match status" value="1"/>
</dbReference>
<keyword evidence="3" id="KW-0862">Zinc</keyword>
<feature type="domain" description="Deacetylase sirtuin-type" evidence="5">
    <location>
        <begin position="1"/>
        <end position="240"/>
    </location>
</feature>
<feature type="binding site" evidence="3">
    <location>
        <position position="59"/>
    </location>
    <ligand>
        <name>substrate</name>
    </ligand>
</feature>
<name>A0ABT2VM19_9ALTE</name>
<comment type="catalytic activity">
    <reaction evidence="3">
        <text>N(6)-succinyl-L-lysyl-[protein] + NAD(+) + H2O = 2''-O-succinyl-ADP-D-ribose + nicotinamide + L-lysyl-[protein]</text>
        <dbReference type="Rhea" id="RHEA:47668"/>
        <dbReference type="Rhea" id="RHEA-COMP:9752"/>
        <dbReference type="Rhea" id="RHEA-COMP:11877"/>
        <dbReference type="ChEBI" id="CHEBI:15377"/>
        <dbReference type="ChEBI" id="CHEBI:17154"/>
        <dbReference type="ChEBI" id="CHEBI:29969"/>
        <dbReference type="ChEBI" id="CHEBI:57540"/>
        <dbReference type="ChEBI" id="CHEBI:87830"/>
        <dbReference type="ChEBI" id="CHEBI:87832"/>
    </reaction>
</comment>
<keyword evidence="6" id="KW-0012">Acyltransferase</keyword>
<evidence type="ECO:0000313" key="6">
    <source>
        <dbReference type="EMBL" id="MCU7554109.1"/>
    </source>
</evidence>
<feature type="binding site" evidence="3">
    <location>
        <begin position="178"/>
        <end position="180"/>
    </location>
    <ligand>
        <name>NAD(+)</name>
        <dbReference type="ChEBI" id="CHEBI:57540"/>
    </ligand>
</feature>
<keyword evidence="2 3" id="KW-0520">NAD</keyword>
<sequence>MRGLPRVVVLTGAGISAESGLQTFRDNDGLWESHRIEDVATPEAFAANPELVYSFYNARRAQLQQPEVTPNAAHTALAKLEQHLGDHFLLVTQNVDNLHERAGSERVLHMHGSLLAARCSHSGESHTWKQAFDGSTPCPCCASPGQLRPDIVWFGEMPMYMDAIHDALSQADFFVSIGTSGQVYPAAGFVQTAREFGATTIELNLEASQRGSLFSESFQGPASKLVPDYVEAFIEQLSVSEK</sequence>
<dbReference type="RefSeq" id="WP_262992795.1">
    <property type="nucleotide sequence ID" value="NZ_JAOTJC010000006.1"/>
</dbReference>
<dbReference type="InterPro" id="IPR050134">
    <property type="entry name" value="NAD-dep_sirtuin_deacylases"/>
</dbReference>
<comment type="catalytic activity">
    <reaction evidence="3">
        <text>N(6)-acetyl-L-lysyl-[protein] + NAD(+) + H2O = 2''-O-acetyl-ADP-D-ribose + nicotinamide + L-lysyl-[protein]</text>
        <dbReference type="Rhea" id="RHEA:43636"/>
        <dbReference type="Rhea" id="RHEA-COMP:9752"/>
        <dbReference type="Rhea" id="RHEA-COMP:10731"/>
        <dbReference type="ChEBI" id="CHEBI:15377"/>
        <dbReference type="ChEBI" id="CHEBI:17154"/>
        <dbReference type="ChEBI" id="CHEBI:29969"/>
        <dbReference type="ChEBI" id="CHEBI:57540"/>
        <dbReference type="ChEBI" id="CHEBI:61930"/>
        <dbReference type="ChEBI" id="CHEBI:83767"/>
        <dbReference type="EC" id="2.3.1.286"/>
    </reaction>
</comment>
<dbReference type="Gene3D" id="3.40.50.1220">
    <property type="entry name" value="TPP-binding domain"/>
    <property type="match status" value="1"/>
</dbReference>
<feature type="binding site" evidence="3">
    <location>
        <begin position="12"/>
        <end position="31"/>
    </location>
    <ligand>
        <name>NAD(+)</name>
        <dbReference type="ChEBI" id="CHEBI:57540"/>
    </ligand>
</feature>
<feature type="binding site" evidence="3">
    <location>
        <position position="222"/>
    </location>
    <ligand>
        <name>NAD(+)</name>
        <dbReference type="ChEBI" id="CHEBI:57540"/>
    </ligand>
</feature>
<keyword evidence="3" id="KW-0963">Cytoplasm</keyword>
<comment type="domain">
    <text evidence="3">2 residues (Tyr-56 and Arg-59) present in a large hydrophobic pocket are probably involved in substrate specificity. They are important for desuccinylation activity, but dispensable for deacetylation activity.</text>
</comment>